<dbReference type="AlphaFoldDB" id="A0A644XQM6"/>
<protein>
    <submittedName>
        <fullName evidence="1">Uncharacterized protein</fullName>
    </submittedName>
</protein>
<evidence type="ECO:0000313" key="1">
    <source>
        <dbReference type="EMBL" id="MPM18540.1"/>
    </source>
</evidence>
<reference evidence="1" key="1">
    <citation type="submission" date="2019-08" db="EMBL/GenBank/DDBJ databases">
        <authorList>
            <person name="Kucharzyk K."/>
            <person name="Murdoch R.W."/>
            <person name="Higgins S."/>
            <person name="Loffler F."/>
        </authorList>
    </citation>
    <scope>NUCLEOTIDE SEQUENCE</scope>
</reference>
<accession>A0A644XQM6</accession>
<organism evidence="1">
    <name type="scientific">bioreactor metagenome</name>
    <dbReference type="NCBI Taxonomy" id="1076179"/>
    <lineage>
        <taxon>unclassified sequences</taxon>
        <taxon>metagenomes</taxon>
        <taxon>ecological metagenomes</taxon>
    </lineage>
</organism>
<dbReference type="EMBL" id="VSSQ01003004">
    <property type="protein sequence ID" value="MPM18540.1"/>
    <property type="molecule type" value="Genomic_DNA"/>
</dbReference>
<dbReference type="Gene3D" id="3.40.50.150">
    <property type="entry name" value="Vaccinia Virus protein VP39"/>
    <property type="match status" value="1"/>
</dbReference>
<proteinExistence type="predicted"/>
<comment type="caution">
    <text evidence="1">The sequence shown here is derived from an EMBL/GenBank/DDBJ whole genome shotgun (WGS) entry which is preliminary data.</text>
</comment>
<gene>
    <name evidence="1" type="ORF">SDC9_64952</name>
</gene>
<name>A0A644XQM6_9ZZZZ</name>
<sequence length="61" mass="6759">MIDASRKLELKPIGLTFSPIKGPEGNIEYLLYLTNLGMDTVTTETIDEVVNQAHLGLAREQ</sequence>
<dbReference type="InterPro" id="IPR029063">
    <property type="entry name" value="SAM-dependent_MTases_sf"/>
</dbReference>